<dbReference type="SUPFAM" id="SSF54236">
    <property type="entry name" value="Ubiquitin-like"/>
    <property type="match status" value="1"/>
</dbReference>
<dbReference type="Gene3D" id="2.40.240.130">
    <property type="match status" value="1"/>
</dbReference>
<dbReference type="EMBL" id="CAJHNH020002332">
    <property type="protein sequence ID" value="CAG5126334.1"/>
    <property type="molecule type" value="Genomic_DNA"/>
</dbReference>
<keyword evidence="1 2" id="KW-0879">Wnt signaling pathway</keyword>
<feature type="region of interest" description="Disordered" evidence="3">
    <location>
        <begin position="1"/>
        <end position="20"/>
    </location>
</feature>
<dbReference type="InterPro" id="IPR014936">
    <property type="entry name" value="Axin_b-cat-bd"/>
</dbReference>
<dbReference type="GO" id="GO:0005634">
    <property type="term" value="C:nucleus"/>
    <property type="evidence" value="ECO:0007669"/>
    <property type="project" value="TreeGrafter"/>
</dbReference>
<dbReference type="GO" id="GO:0031625">
    <property type="term" value="F:ubiquitin protein ligase binding"/>
    <property type="evidence" value="ECO:0007669"/>
    <property type="project" value="TreeGrafter"/>
</dbReference>
<evidence type="ECO:0000313" key="5">
    <source>
        <dbReference type="EMBL" id="CAG5126334.1"/>
    </source>
</evidence>
<feature type="compositionally biased region" description="Low complexity" evidence="3">
    <location>
        <begin position="378"/>
        <end position="398"/>
    </location>
</feature>
<feature type="compositionally biased region" description="Polar residues" evidence="3">
    <location>
        <begin position="411"/>
        <end position="422"/>
    </location>
</feature>
<evidence type="ECO:0000256" key="1">
    <source>
        <dbReference type="ARBA" id="ARBA00022687"/>
    </source>
</evidence>
<sequence>PSLYRSKTPPYPGHISFAPVSAQDSELQSLSSDALTDDTISVTDSSVDGCSHLLIKKPHRKAVMKSLTSQNREFRIDPQTHFIPRTEHAPEDRKVAEVDPERFAALVIDKLSRLSEEAESMARNEEKLRSICVEKLITSFTKPNSSSFIPLPSATEEETAESILDQHCLRIWKSSTHHTPSHSPPHSPPHSKSPDRHKDARRKTLAVSTSSAAYGPRGYHKKRDFISYDLDDRNLIVCGTETHRHIHHHHHHHHSSRDSFKKSIAEMEAQTCGISSWRTDPVPNVATDFCSADYSRGRAGNRKIDTAIRECSETSSNIDSGISMMESVKMPPNWNNPTNEKVMKWMLDSETVHDVSAVVQDTDKSSSSHKRSHRPNQSSSSVQGSKSSSKSKTAPRSTSVERGSGGLSAWNGATTILPSQPFAQDPSMPLLTPPNPTTQLEEAKRRLGTQARTAGVSATPVKLKALASVPQKDKIRLPAGGPLPATSHTRTLPHLHTVPAHIEAPDVSFRTSACTSSPLPPGSSDTVIGIYMGQEPIPYRHQLPGRAITLAQIKNLVTKRGPYKYYFKRHSDEFGDSAGAVFEDIADDNVIVPLWQGKIVVKVEKLDL</sequence>
<dbReference type="GO" id="GO:0019901">
    <property type="term" value="F:protein kinase binding"/>
    <property type="evidence" value="ECO:0007669"/>
    <property type="project" value="TreeGrafter"/>
</dbReference>
<organism evidence="5 6">
    <name type="scientific">Candidula unifasciata</name>
    <dbReference type="NCBI Taxonomy" id="100452"/>
    <lineage>
        <taxon>Eukaryota</taxon>
        <taxon>Metazoa</taxon>
        <taxon>Spiralia</taxon>
        <taxon>Lophotrochozoa</taxon>
        <taxon>Mollusca</taxon>
        <taxon>Gastropoda</taxon>
        <taxon>Heterobranchia</taxon>
        <taxon>Euthyneura</taxon>
        <taxon>Panpulmonata</taxon>
        <taxon>Eupulmonata</taxon>
        <taxon>Stylommatophora</taxon>
        <taxon>Helicina</taxon>
        <taxon>Helicoidea</taxon>
        <taxon>Geomitridae</taxon>
        <taxon>Candidula</taxon>
    </lineage>
</organism>
<dbReference type="OrthoDB" id="10007451at2759"/>
<dbReference type="Pfam" id="PF00778">
    <property type="entry name" value="DIX"/>
    <property type="match status" value="1"/>
</dbReference>
<feature type="region of interest" description="Disordered" evidence="3">
    <location>
        <begin position="359"/>
        <end position="438"/>
    </location>
</feature>
<dbReference type="InterPro" id="IPR043581">
    <property type="entry name" value="Axin-like"/>
</dbReference>
<dbReference type="SMART" id="SM00021">
    <property type="entry name" value="DAX"/>
    <property type="match status" value="1"/>
</dbReference>
<gene>
    <name evidence="5" type="ORF">CUNI_LOCUS11892</name>
</gene>
<dbReference type="InterPro" id="IPR001158">
    <property type="entry name" value="DIX"/>
</dbReference>
<keyword evidence="6" id="KW-1185">Reference proteome</keyword>
<evidence type="ECO:0000259" key="4">
    <source>
        <dbReference type="PROSITE" id="PS50841"/>
    </source>
</evidence>
<dbReference type="Proteomes" id="UP000678393">
    <property type="component" value="Unassembled WGS sequence"/>
</dbReference>
<comment type="caution">
    <text evidence="5">The sequence shown here is derived from an EMBL/GenBank/DDBJ whole genome shotgun (WGS) entry which is preliminary data.</text>
</comment>
<feature type="region of interest" description="Disordered" evidence="3">
    <location>
        <begin position="175"/>
        <end position="215"/>
    </location>
</feature>
<evidence type="ECO:0000256" key="3">
    <source>
        <dbReference type="SAM" id="MobiDB-lite"/>
    </source>
</evidence>
<accession>A0A8S3Z9T4</accession>
<dbReference type="GO" id="GO:0008013">
    <property type="term" value="F:beta-catenin binding"/>
    <property type="evidence" value="ECO:0007669"/>
    <property type="project" value="TreeGrafter"/>
</dbReference>
<evidence type="ECO:0000256" key="2">
    <source>
        <dbReference type="PROSITE-ProRule" id="PRU00069"/>
    </source>
</evidence>
<name>A0A8S3Z9T4_9EUPU</name>
<dbReference type="GO" id="GO:0048468">
    <property type="term" value="P:cell development"/>
    <property type="evidence" value="ECO:0007669"/>
    <property type="project" value="TreeGrafter"/>
</dbReference>
<proteinExistence type="predicted"/>
<dbReference type="InterPro" id="IPR038207">
    <property type="entry name" value="DIX_dom_sf"/>
</dbReference>
<dbReference type="GO" id="GO:0005886">
    <property type="term" value="C:plasma membrane"/>
    <property type="evidence" value="ECO:0007669"/>
    <property type="project" value="TreeGrafter"/>
</dbReference>
<dbReference type="AlphaFoldDB" id="A0A8S3Z9T4"/>
<feature type="domain" description="DIX" evidence="4">
    <location>
        <begin position="523"/>
        <end position="607"/>
    </location>
</feature>
<protein>
    <recommendedName>
        <fullName evidence="4">DIX domain-containing protein</fullName>
    </recommendedName>
</protein>
<dbReference type="GO" id="GO:0016055">
    <property type="term" value="P:Wnt signaling pathway"/>
    <property type="evidence" value="ECO:0007669"/>
    <property type="project" value="UniProtKB-KW"/>
</dbReference>
<dbReference type="InterPro" id="IPR029071">
    <property type="entry name" value="Ubiquitin-like_domsf"/>
</dbReference>
<dbReference type="GO" id="GO:0060090">
    <property type="term" value="F:molecular adaptor activity"/>
    <property type="evidence" value="ECO:0007669"/>
    <property type="project" value="TreeGrafter"/>
</dbReference>
<dbReference type="GO" id="GO:0032436">
    <property type="term" value="P:positive regulation of proteasomal ubiquitin-dependent protein catabolic process"/>
    <property type="evidence" value="ECO:0007669"/>
    <property type="project" value="TreeGrafter"/>
</dbReference>
<dbReference type="PANTHER" id="PTHR46102">
    <property type="entry name" value="AXIN"/>
    <property type="match status" value="1"/>
</dbReference>
<dbReference type="PROSITE" id="PS50841">
    <property type="entry name" value="DIX"/>
    <property type="match status" value="1"/>
</dbReference>
<evidence type="ECO:0000313" key="6">
    <source>
        <dbReference type="Proteomes" id="UP000678393"/>
    </source>
</evidence>
<feature type="non-terminal residue" evidence="5">
    <location>
        <position position="608"/>
    </location>
</feature>
<dbReference type="GO" id="GO:0090090">
    <property type="term" value="P:negative regulation of canonical Wnt signaling pathway"/>
    <property type="evidence" value="ECO:0007669"/>
    <property type="project" value="InterPro"/>
</dbReference>
<reference evidence="5" key="1">
    <citation type="submission" date="2021-04" db="EMBL/GenBank/DDBJ databases">
        <authorList>
            <consortium name="Molecular Ecology Group"/>
        </authorList>
    </citation>
    <scope>NUCLEOTIDE SEQUENCE</scope>
</reference>
<dbReference type="GO" id="GO:0030877">
    <property type="term" value="C:beta-catenin destruction complex"/>
    <property type="evidence" value="ECO:0007669"/>
    <property type="project" value="TreeGrafter"/>
</dbReference>
<dbReference type="Pfam" id="PF08833">
    <property type="entry name" value="Axin_b-cat_bind"/>
    <property type="match status" value="1"/>
</dbReference>
<dbReference type="PANTHER" id="PTHR46102:SF2">
    <property type="entry name" value="AXIN"/>
    <property type="match status" value="1"/>
</dbReference>